<comment type="similarity">
    <text evidence="2">Belongs to the actin family.</text>
</comment>
<protein>
    <recommendedName>
        <fullName evidence="6">Actin-related protein 6</fullName>
    </recommendedName>
</protein>
<gene>
    <name evidence="4" type="ORF">CTEN210_17061</name>
</gene>
<comment type="catalytic activity">
    <reaction evidence="1">
        <text>ATP + H2O = ADP + phosphate + H(+)</text>
        <dbReference type="Rhea" id="RHEA:13065"/>
        <dbReference type="ChEBI" id="CHEBI:15377"/>
        <dbReference type="ChEBI" id="CHEBI:15378"/>
        <dbReference type="ChEBI" id="CHEBI:30616"/>
        <dbReference type="ChEBI" id="CHEBI:43474"/>
        <dbReference type="ChEBI" id="CHEBI:456216"/>
    </reaction>
</comment>
<name>A0AAD3DC18_9STRA</name>
<dbReference type="SMART" id="SM00268">
    <property type="entry name" value="ACTIN"/>
    <property type="match status" value="1"/>
</dbReference>
<reference evidence="4 5" key="1">
    <citation type="journal article" date="2021" name="Sci. Rep.">
        <title>The genome of the diatom Chaetoceros tenuissimus carries an ancient integrated fragment of an extant virus.</title>
        <authorList>
            <person name="Hongo Y."/>
            <person name="Kimura K."/>
            <person name="Takaki Y."/>
            <person name="Yoshida Y."/>
            <person name="Baba S."/>
            <person name="Kobayashi G."/>
            <person name="Nagasaki K."/>
            <person name="Hano T."/>
            <person name="Tomaru Y."/>
        </authorList>
    </citation>
    <scope>NUCLEOTIDE SEQUENCE [LARGE SCALE GENOMIC DNA]</scope>
    <source>
        <strain evidence="4 5">NIES-3715</strain>
    </source>
</reference>
<proteinExistence type="inferred from homology"/>
<dbReference type="Proteomes" id="UP001054902">
    <property type="component" value="Unassembled WGS sequence"/>
</dbReference>
<feature type="region of interest" description="Disordered" evidence="3">
    <location>
        <begin position="64"/>
        <end position="88"/>
    </location>
</feature>
<sequence>MPPKKRTTKAKNPTNQPKAKRSKATSTPTPIIVPPTLSGSLPTLILDTGGWSIKHALLRPATNETIEGSSTQQDNFSIRPQHSPNLSAKPKHQITTLLSSEINSIQNKSQLFITRPLERGYVTDLGTQLQIWDYILKLEQLNPVHSYSNGGAAGVLPPTTTNKGKGKLSSTVGSPVSSLSFTHTTACFLLCQPFTPRAILEKEDAVWFRDFGFGRVARRLGACCSAYKYLKDGQKALEGDKAKDLPPPSDETGCCLVIDCGFSMTHVVPTVDTRAIKKGIRRLNIGGKLLTNLLKQTISYRKFNMMDEFFIVNEAKEKLCFLSMDLDNELKEARKTKLFGSRWFDREFVLPDFVESFEGSIRLPLLMQRKQIELAKKEKEVEETSIDGKELVDEPMSNPDVKKSNDDDDEGDESQNAENEDDDSDEETEEQARQRIMKQKEQERRLREQQEMERQALELSVERFAIPEILYRPSDIGMRQLGLAEAIIQSIEACDPIYQAALFQNIVLTGGSVKIPSFKERLEKELRSLAPTNVSIRIYLPENPEEYAWMGCRDLATQSDLQGADIYLDRTTWETNQESSKPSGDIWSSTLHQNFPDGFIVI</sequence>
<evidence type="ECO:0000256" key="1">
    <source>
        <dbReference type="ARBA" id="ARBA00049360"/>
    </source>
</evidence>
<dbReference type="PANTHER" id="PTHR11937">
    <property type="entry name" value="ACTIN"/>
    <property type="match status" value="1"/>
</dbReference>
<dbReference type="SUPFAM" id="SSF53067">
    <property type="entry name" value="Actin-like ATPase domain"/>
    <property type="match status" value="2"/>
</dbReference>
<feature type="compositionally biased region" description="Basic and acidic residues" evidence="3">
    <location>
        <begin position="430"/>
        <end position="449"/>
    </location>
</feature>
<accession>A0AAD3DC18</accession>
<evidence type="ECO:0000313" key="4">
    <source>
        <dbReference type="EMBL" id="GFH60585.1"/>
    </source>
</evidence>
<feature type="compositionally biased region" description="Basic and acidic residues" evidence="3">
    <location>
        <begin position="377"/>
        <end position="392"/>
    </location>
</feature>
<evidence type="ECO:0000313" key="5">
    <source>
        <dbReference type="Proteomes" id="UP001054902"/>
    </source>
</evidence>
<feature type="region of interest" description="Disordered" evidence="3">
    <location>
        <begin position="1"/>
        <end position="31"/>
    </location>
</feature>
<dbReference type="Gene3D" id="3.30.420.40">
    <property type="match status" value="2"/>
</dbReference>
<dbReference type="Pfam" id="PF00022">
    <property type="entry name" value="Actin"/>
    <property type="match status" value="1"/>
</dbReference>
<dbReference type="InterPro" id="IPR004000">
    <property type="entry name" value="Actin"/>
</dbReference>
<evidence type="ECO:0008006" key="6">
    <source>
        <dbReference type="Google" id="ProtNLM"/>
    </source>
</evidence>
<organism evidence="4 5">
    <name type="scientific">Chaetoceros tenuissimus</name>
    <dbReference type="NCBI Taxonomy" id="426638"/>
    <lineage>
        <taxon>Eukaryota</taxon>
        <taxon>Sar</taxon>
        <taxon>Stramenopiles</taxon>
        <taxon>Ochrophyta</taxon>
        <taxon>Bacillariophyta</taxon>
        <taxon>Coscinodiscophyceae</taxon>
        <taxon>Chaetocerotophycidae</taxon>
        <taxon>Chaetocerotales</taxon>
        <taxon>Chaetocerotaceae</taxon>
        <taxon>Chaetoceros</taxon>
    </lineage>
</organism>
<feature type="region of interest" description="Disordered" evidence="3">
    <location>
        <begin position="377"/>
        <end position="449"/>
    </location>
</feature>
<feature type="compositionally biased region" description="Polar residues" evidence="3">
    <location>
        <begin position="64"/>
        <end position="86"/>
    </location>
</feature>
<dbReference type="Gene3D" id="3.90.640.10">
    <property type="entry name" value="Actin, Chain A, domain 4"/>
    <property type="match status" value="1"/>
</dbReference>
<dbReference type="InterPro" id="IPR043129">
    <property type="entry name" value="ATPase_NBD"/>
</dbReference>
<dbReference type="EMBL" id="BLLK01000069">
    <property type="protein sequence ID" value="GFH60585.1"/>
    <property type="molecule type" value="Genomic_DNA"/>
</dbReference>
<feature type="compositionally biased region" description="Acidic residues" evidence="3">
    <location>
        <begin position="406"/>
        <end position="429"/>
    </location>
</feature>
<comment type="caution">
    <text evidence="4">The sequence shown here is derived from an EMBL/GenBank/DDBJ whole genome shotgun (WGS) entry which is preliminary data.</text>
</comment>
<evidence type="ECO:0000256" key="2">
    <source>
        <dbReference type="RuleBase" id="RU000487"/>
    </source>
</evidence>
<dbReference type="AlphaFoldDB" id="A0AAD3DC18"/>
<evidence type="ECO:0000256" key="3">
    <source>
        <dbReference type="SAM" id="MobiDB-lite"/>
    </source>
</evidence>
<dbReference type="CDD" id="cd10210">
    <property type="entry name" value="ASKHA_NBD_Arp6"/>
    <property type="match status" value="1"/>
</dbReference>
<keyword evidence="5" id="KW-1185">Reference proteome</keyword>